<evidence type="ECO:0000313" key="3">
    <source>
        <dbReference type="Proteomes" id="UP000830167"/>
    </source>
</evidence>
<dbReference type="RefSeq" id="WP_347435733.1">
    <property type="nucleotide sequence ID" value="NZ_CP089291.1"/>
</dbReference>
<keyword evidence="3" id="KW-1185">Reference proteome</keyword>
<proteinExistence type="predicted"/>
<gene>
    <name evidence="2" type="ORF">LSG31_14075</name>
</gene>
<sequence length="61" mass="6581">MQISSTGTHQLQQLYSQLSSQSVQQQANPSQTTASKDHDGDVDRPGSPDVDGKGKRVDLRA</sequence>
<evidence type="ECO:0000313" key="2">
    <source>
        <dbReference type="EMBL" id="UOF89051.1"/>
    </source>
</evidence>
<feature type="region of interest" description="Disordered" evidence="1">
    <location>
        <begin position="1"/>
        <end position="61"/>
    </location>
</feature>
<name>A0ABY4CEU4_9BACL</name>
<reference evidence="2" key="1">
    <citation type="submission" date="2021-12" db="EMBL/GenBank/DDBJ databases">
        <title>Alicyclobacillaceae gen. nov., sp. nov., isolated from chalcocite enrichment system.</title>
        <authorList>
            <person name="Jiang Z."/>
        </authorList>
    </citation>
    <scope>NUCLEOTIDE SEQUENCE</scope>
    <source>
        <strain evidence="2">MYW30-H2</strain>
    </source>
</reference>
<protein>
    <submittedName>
        <fullName evidence="2">Uncharacterized protein</fullName>
    </submittedName>
</protein>
<organism evidence="2 3">
    <name type="scientific">Fodinisporobacter ferrooxydans</name>
    <dbReference type="NCBI Taxonomy" id="2901836"/>
    <lineage>
        <taxon>Bacteria</taxon>
        <taxon>Bacillati</taxon>
        <taxon>Bacillota</taxon>
        <taxon>Bacilli</taxon>
        <taxon>Bacillales</taxon>
        <taxon>Alicyclobacillaceae</taxon>
        <taxon>Fodinisporobacter</taxon>
    </lineage>
</organism>
<feature type="compositionally biased region" description="Basic and acidic residues" evidence="1">
    <location>
        <begin position="35"/>
        <end position="61"/>
    </location>
</feature>
<evidence type="ECO:0000256" key="1">
    <source>
        <dbReference type="SAM" id="MobiDB-lite"/>
    </source>
</evidence>
<dbReference type="Proteomes" id="UP000830167">
    <property type="component" value="Chromosome"/>
</dbReference>
<dbReference type="EMBL" id="CP089291">
    <property type="protein sequence ID" value="UOF89051.1"/>
    <property type="molecule type" value="Genomic_DNA"/>
</dbReference>
<feature type="compositionally biased region" description="Low complexity" evidence="1">
    <location>
        <begin position="10"/>
        <end position="26"/>
    </location>
</feature>
<accession>A0ABY4CEU4</accession>